<dbReference type="GO" id="GO:0043571">
    <property type="term" value="P:maintenance of CRISPR repeat elements"/>
    <property type="evidence" value="ECO:0007669"/>
    <property type="project" value="InterPro"/>
</dbReference>
<dbReference type="InterPro" id="IPR021124">
    <property type="entry name" value="CRISPR-assoc_prot_Cas5"/>
</dbReference>
<dbReference type="AlphaFoldDB" id="A0A1V1P0R7"/>
<proteinExistence type="predicted"/>
<name>A0A1V1P0R7_9BACT</name>
<comment type="caution">
    <text evidence="2">The sequence shown here is derived from an EMBL/GenBank/DDBJ whole genome shotgun (WGS) entry which is preliminary data.</text>
</comment>
<organism evidence="2 3">
    <name type="scientific">Candidatus Magnetoglobus multicellularis str. Araruama</name>
    <dbReference type="NCBI Taxonomy" id="890399"/>
    <lineage>
        <taxon>Bacteria</taxon>
        <taxon>Pseudomonadati</taxon>
        <taxon>Thermodesulfobacteriota</taxon>
        <taxon>Desulfobacteria</taxon>
        <taxon>Desulfobacterales</taxon>
        <taxon>Desulfobacteraceae</taxon>
        <taxon>Candidatus Magnetoglobus</taxon>
    </lineage>
</organism>
<dbReference type="Gene3D" id="3.30.70.2660">
    <property type="match status" value="1"/>
</dbReference>
<keyword evidence="1" id="KW-0051">Antiviral defense</keyword>
<sequence length="222" mass="25872">MPVRILKLLSFRIRGRFAHFRKFYTNSSSLSYYIPPRTAIIGMLGAILQYERDCYYDIFNEDDFRISVAVTSNVNIKKQMQCMNYLHNDSYKLLVKGKGADQHSQCRLELLMTDTLSPIDYTVYIGATNDASLKKLMDIENKLRNDDLGLGVYLGQRQFKAEILHVRMYDHISYLASANHVDTICIQDFAHPDMTLNNDRHIVVDRMPIHFVKNKKIVFYSQ</sequence>
<accession>A0A1V1P0R7</accession>
<dbReference type="Proteomes" id="UP000189670">
    <property type="component" value="Unassembled WGS sequence"/>
</dbReference>
<evidence type="ECO:0000313" key="2">
    <source>
        <dbReference type="EMBL" id="ETR68462.1"/>
    </source>
</evidence>
<protein>
    <submittedName>
        <fullName evidence="2">CRISPR-associated protein Cas5, Hmari subtype</fullName>
    </submittedName>
</protein>
<evidence type="ECO:0000313" key="3">
    <source>
        <dbReference type="Proteomes" id="UP000189670"/>
    </source>
</evidence>
<dbReference type="EMBL" id="ATBP01000943">
    <property type="protein sequence ID" value="ETR68462.1"/>
    <property type="molecule type" value="Genomic_DNA"/>
</dbReference>
<reference evidence="3" key="1">
    <citation type="submission" date="2012-11" db="EMBL/GenBank/DDBJ databases">
        <authorList>
            <person name="Lucero-Rivera Y.E."/>
            <person name="Tovar-Ramirez D."/>
        </authorList>
    </citation>
    <scope>NUCLEOTIDE SEQUENCE [LARGE SCALE GENOMIC DNA]</scope>
    <source>
        <strain evidence="3">Araruama</strain>
    </source>
</reference>
<evidence type="ECO:0000256" key="1">
    <source>
        <dbReference type="ARBA" id="ARBA00023118"/>
    </source>
</evidence>
<dbReference type="InterPro" id="IPR013422">
    <property type="entry name" value="CRISPR-assoc_prot_Cas5_N"/>
</dbReference>
<dbReference type="Pfam" id="PF09704">
    <property type="entry name" value="Cas_Cas5d"/>
    <property type="match status" value="1"/>
</dbReference>
<gene>
    <name evidence="2" type="ORF">OMM_04548</name>
</gene>
<dbReference type="NCBIfam" id="TIGR02593">
    <property type="entry name" value="CRISPR_cas5"/>
    <property type="match status" value="1"/>
</dbReference>
<dbReference type="GO" id="GO:0051607">
    <property type="term" value="P:defense response to virus"/>
    <property type="evidence" value="ECO:0007669"/>
    <property type="project" value="UniProtKB-KW"/>
</dbReference>